<dbReference type="GO" id="GO:0006633">
    <property type="term" value="P:fatty acid biosynthetic process"/>
    <property type="evidence" value="ECO:0007669"/>
    <property type="project" value="TreeGrafter"/>
</dbReference>
<dbReference type="AlphaFoldDB" id="A0AAN6M8U1"/>
<dbReference type="GO" id="GO:0004312">
    <property type="term" value="F:fatty acid synthase activity"/>
    <property type="evidence" value="ECO:0007669"/>
    <property type="project" value="TreeGrafter"/>
</dbReference>
<proteinExistence type="predicted"/>
<protein>
    <recommendedName>
        <fullName evidence="1">Malonyl-CoA:ACP transacylase (MAT) domain-containing protein</fullName>
    </recommendedName>
</protein>
<dbReference type="InterPro" id="IPR016035">
    <property type="entry name" value="Acyl_Trfase/lysoPLipase"/>
</dbReference>
<evidence type="ECO:0000259" key="1">
    <source>
        <dbReference type="SMART" id="SM00827"/>
    </source>
</evidence>
<comment type="caution">
    <text evidence="2">The sequence shown here is derived from an EMBL/GenBank/DDBJ whole genome shotgun (WGS) entry which is preliminary data.</text>
</comment>
<dbReference type="GO" id="GO:0044550">
    <property type="term" value="P:secondary metabolite biosynthetic process"/>
    <property type="evidence" value="ECO:0007669"/>
    <property type="project" value="TreeGrafter"/>
</dbReference>
<evidence type="ECO:0000313" key="3">
    <source>
        <dbReference type="Proteomes" id="UP001280581"/>
    </source>
</evidence>
<feature type="domain" description="Malonyl-CoA:ACP transacylase (MAT)" evidence="1">
    <location>
        <begin position="18"/>
        <end position="270"/>
    </location>
</feature>
<dbReference type="Gene3D" id="3.40.366.10">
    <property type="entry name" value="Malonyl-Coenzyme A Acyl Carrier Protein, domain 2"/>
    <property type="match status" value="2"/>
</dbReference>
<organism evidence="2 3">
    <name type="scientific">Pseudopithomyces chartarum</name>
    <dbReference type="NCBI Taxonomy" id="1892770"/>
    <lineage>
        <taxon>Eukaryota</taxon>
        <taxon>Fungi</taxon>
        <taxon>Dikarya</taxon>
        <taxon>Ascomycota</taxon>
        <taxon>Pezizomycotina</taxon>
        <taxon>Dothideomycetes</taxon>
        <taxon>Pleosporomycetidae</taxon>
        <taxon>Pleosporales</taxon>
        <taxon>Massarineae</taxon>
        <taxon>Didymosphaeriaceae</taxon>
        <taxon>Pseudopithomyces</taxon>
    </lineage>
</organism>
<sequence>MNVSKSVRSSGQTGLAFVFTGQGAQNVGMGKGLMQFEVLADTLQQINDIFARMGCQWSLISELQNLENINKPEYSQPLCTSLRIALVNLFESFGVVPDSVVGHSSGEIAAASLNVTLSGPADAIDTLETYLHRDGIFAQKLNTGVAYHSYHMESIVEEYVTYMGDLNPSKARLRIPMVSTVTGSAITYHRLCQPEYWASNLTSLVKFLDALELRVGTESRAKLGSLRSKTLYDFVEVGPHCALRRPCLDVLSRGRRKQELRYSSTMHRSKDSHRSIAELIGHLFTYGYQVKIDEANKYLTSQDQARTVLLVDTPEYPFNHTQRYWHESRLSLNYRMRKPVPRGVLGSQAHDWNPKEPKWRRFISTSQEPWNRRLRR</sequence>
<dbReference type="SMART" id="SM00827">
    <property type="entry name" value="PKS_AT"/>
    <property type="match status" value="1"/>
</dbReference>
<reference evidence="2 3" key="1">
    <citation type="submission" date="2021-02" db="EMBL/GenBank/DDBJ databases">
        <title>Genome assembly of Pseudopithomyces chartarum.</title>
        <authorList>
            <person name="Jauregui R."/>
            <person name="Singh J."/>
            <person name="Voisey C."/>
        </authorList>
    </citation>
    <scope>NUCLEOTIDE SEQUENCE [LARGE SCALE GENOMIC DNA]</scope>
    <source>
        <strain evidence="2 3">AGR01</strain>
    </source>
</reference>
<dbReference type="Gene3D" id="3.30.70.3290">
    <property type="match status" value="1"/>
</dbReference>
<dbReference type="Pfam" id="PF00698">
    <property type="entry name" value="Acyl_transf_1"/>
    <property type="match status" value="2"/>
</dbReference>
<dbReference type="SUPFAM" id="SSF52151">
    <property type="entry name" value="FabD/lysophospholipase-like"/>
    <property type="match status" value="1"/>
</dbReference>
<gene>
    <name evidence="2" type="ORF">GRF29_1g26320</name>
</gene>
<dbReference type="PANTHER" id="PTHR43775:SF29">
    <property type="entry name" value="ASPERFURANONE POLYKETIDE SYNTHASE AFOG-RELATED"/>
    <property type="match status" value="1"/>
</dbReference>
<evidence type="ECO:0000313" key="2">
    <source>
        <dbReference type="EMBL" id="KAK3216526.1"/>
    </source>
</evidence>
<dbReference type="InterPro" id="IPR014043">
    <property type="entry name" value="Acyl_transferase_dom"/>
</dbReference>
<dbReference type="PANTHER" id="PTHR43775">
    <property type="entry name" value="FATTY ACID SYNTHASE"/>
    <property type="match status" value="1"/>
</dbReference>
<dbReference type="InterPro" id="IPR001227">
    <property type="entry name" value="Ac_transferase_dom_sf"/>
</dbReference>
<accession>A0AAN6M8U1</accession>
<keyword evidence="3" id="KW-1185">Reference proteome</keyword>
<name>A0AAN6M8U1_9PLEO</name>
<dbReference type="Proteomes" id="UP001280581">
    <property type="component" value="Unassembled WGS sequence"/>
</dbReference>
<feature type="non-terminal residue" evidence="2">
    <location>
        <position position="376"/>
    </location>
</feature>
<dbReference type="EMBL" id="WVTA01000001">
    <property type="protein sequence ID" value="KAK3216526.1"/>
    <property type="molecule type" value="Genomic_DNA"/>
</dbReference>
<dbReference type="InterPro" id="IPR050091">
    <property type="entry name" value="PKS_NRPS_Biosynth_Enz"/>
</dbReference>